<dbReference type="RefSeq" id="WP_132318386.1">
    <property type="nucleotide sequence ID" value="NZ_SMKR01000030.1"/>
</dbReference>
<feature type="transmembrane region" description="Helical" evidence="2">
    <location>
        <begin position="37"/>
        <end position="58"/>
    </location>
</feature>
<evidence type="ECO:0000313" key="3">
    <source>
        <dbReference type="EMBL" id="TDD27747.1"/>
    </source>
</evidence>
<feature type="transmembrane region" description="Helical" evidence="2">
    <location>
        <begin position="12"/>
        <end position="31"/>
    </location>
</feature>
<keyword evidence="2" id="KW-1133">Transmembrane helix</keyword>
<protein>
    <submittedName>
        <fullName evidence="3">Uncharacterized protein</fullName>
    </submittedName>
</protein>
<keyword evidence="2" id="KW-0812">Transmembrane</keyword>
<keyword evidence="4" id="KW-1185">Reference proteome</keyword>
<keyword evidence="2" id="KW-0472">Membrane</keyword>
<dbReference type="Proteomes" id="UP000295172">
    <property type="component" value="Unassembled WGS sequence"/>
</dbReference>
<feature type="compositionally biased region" description="Pro residues" evidence="1">
    <location>
        <begin position="169"/>
        <end position="182"/>
    </location>
</feature>
<name>A0A4V2YGN3_9ACTN</name>
<feature type="region of interest" description="Disordered" evidence="1">
    <location>
        <begin position="123"/>
        <end position="187"/>
    </location>
</feature>
<reference evidence="3 4" key="1">
    <citation type="submission" date="2019-02" db="EMBL/GenBank/DDBJ databases">
        <title>Draft genome sequences of novel Actinobacteria.</title>
        <authorList>
            <person name="Sahin N."/>
            <person name="Ay H."/>
            <person name="Saygin H."/>
        </authorList>
    </citation>
    <scope>NUCLEOTIDE SEQUENCE [LARGE SCALE GENOMIC DNA]</scope>
    <source>
        <strain evidence="3 4">16K104</strain>
    </source>
</reference>
<accession>A0A4V2YGN3</accession>
<dbReference type="OrthoDB" id="3827100at2"/>
<sequence length="265" mass="28995">MAESGWGAYCRGWRTAVVVLVALGLVTASVFVGWSAIVIAFLMGGTLVSSVHLSLGLAQERPARELVRDVLRWAVRAGLCVVAIAGFFSAIGSATVWLVVLLTITSPPVAGWFWPQLGERVRRPGQSEPEAEGNLCEDPKPQPPQPKRTQPTSDRERKPGHSRKHPKPEPPPTPEPVAPKAPEPVDLTSLSDEDLCLAWRRSFTELQSCTTDEQRLLVIANRHAYLDELERRAPDAFSQWLDSGARAAGNPAKFFSPRTNHGDPD</sequence>
<gene>
    <name evidence="3" type="ORF">E1218_09510</name>
</gene>
<dbReference type="AlphaFoldDB" id="A0A4V2YGN3"/>
<evidence type="ECO:0000256" key="2">
    <source>
        <dbReference type="SAM" id="Phobius"/>
    </source>
</evidence>
<proteinExistence type="predicted"/>
<organism evidence="3 4">
    <name type="scientific">Kribbella turkmenica</name>
    <dbReference type="NCBI Taxonomy" id="2530375"/>
    <lineage>
        <taxon>Bacteria</taxon>
        <taxon>Bacillati</taxon>
        <taxon>Actinomycetota</taxon>
        <taxon>Actinomycetes</taxon>
        <taxon>Propionibacteriales</taxon>
        <taxon>Kribbellaceae</taxon>
        <taxon>Kribbella</taxon>
    </lineage>
</organism>
<evidence type="ECO:0000256" key="1">
    <source>
        <dbReference type="SAM" id="MobiDB-lite"/>
    </source>
</evidence>
<comment type="caution">
    <text evidence="3">The sequence shown here is derived from an EMBL/GenBank/DDBJ whole genome shotgun (WGS) entry which is preliminary data.</text>
</comment>
<dbReference type="EMBL" id="SMKR01000030">
    <property type="protein sequence ID" value="TDD27747.1"/>
    <property type="molecule type" value="Genomic_DNA"/>
</dbReference>
<evidence type="ECO:0000313" key="4">
    <source>
        <dbReference type="Proteomes" id="UP000295172"/>
    </source>
</evidence>